<dbReference type="GO" id="GO:0000981">
    <property type="term" value="F:DNA-binding transcription factor activity, RNA polymerase II-specific"/>
    <property type="evidence" value="ECO:0007669"/>
    <property type="project" value="InterPro"/>
</dbReference>
<evidence type="ECO:0000256" key="2">
    <source>
        <dbReference type="ARBA" id="ARBA00023163"/>
    </source>
</evidence>
<keyword evidence="3" id="KW-0539">Nucleus</keyword>
<dbReference type="AlphaFoldDB" id="A0A072PL31"/>
<dbReference type="InterPro" id="IPR021858">
    <property type="entry name" value="Fun_TF"/>
</dbReference>
<name>A0A072PL31_9EURO</name>
<keyword evidence="1" id="KW-0805">Transcription regulation</keyword>
<dbReference type="HOGENOM" id="CLU_013866_5_2_1"/>
<evidence type="ECO:0000313" key="4">
    <source>
        <dbReference type="EMBL" id="KEF56215.1"/>
    </source>
</evidence>
<sequence>MPSMQEEKASHLALNGHKCDLKQDSCGQCIRAGLKCSGYRNPDELRIRDETNLVKEKALVSKAETIARFGDISIEEKSRGAFFSHYVHGIAKTYDVIEILHKTAPLDTHLDISITAVSLAFFHFRFFSPTASNLAGKTYLSALKLVNTALQNPTTLPSDSTLLAVLLLDLFEKITNNNPISSVSWISHVNGALALIKLRDSIQFQRYIGRRLSFRLTTCLVISCVAANARVPRALKNLRAEIENILHAEDPKWNLTDWIIKTTDFRGAIRNGSLSDVDIVLQAKQLDNGLSSLSATMPTAWLSQRKYIQQPCKKVFGQFYDQYPDYHVTQTHNVIRLTRIMLNDTIRTTYKEDSFDWNTTAVEPISLSFINSIIDDLAKEICSSGPQFIGFEDSPTPREAVPPSHQFFCYTLLFPFYVAALYASPGSMIKNWVTSQMYYMSCELGIRNAGTVAHILEKGDRMDPWSVYAILGSYAFAA</sequence>
<organism evidence="4 5">
    <name type="scientific">Exophiala aquamarina CBS 119918</name>
    <dbReference type="NCBI Taxonomy" id="1182545"/>
    <lineage>
        <taxon>Eukaryota</taxon>
        <taxon>Fungi</taxon>
        <taxon>Dikarya</taxon>
        <taxon>Ascomycota</taxon>
        <taxon>Pezizomycotina</taxon>
        <taxon>Eurotiomycetes</taxon>
        <taxon>Chaetothyriomycetidae</taxon>
        <taxon>Chaetothyriales</taxon>
        <taxon>Herpotrichiellaceae</taxon>
        <taxon>Exophiala</taxon>
    </lineage>
</organism>
<dbReference type="OrthoDB" id="5429770at2759"/>
<dbReference type="InterPro" id="IPR001138">
    <property type="entry name" value="Zn2Cys6_DnaBD"/>
</dbReference>
<proteinExistence type="predicted"/>
<reference evidence="4 5" key="1">
    <citation type="submission" date="2013-03" db="EMBL/GenBank/DDBJ databases">
        <title>The Genome Sequence of Exophiala aquamarina CBS 119918.</title>
        <authorList>
            <consortium name="The Broad Institute Genomics Platform"/>
            <person name="Cuomo C."/>
            <person name="de Hoog S."/>
            <person name="Gorbushina A."/>
            <person name="Walker B."/>
            <person name="Young S.K."/>
            <person name="Zeng Q."/>
            <person name="Gargeya S."/>
            <person name="Fitzgerald M."/>
            <person name="Haas B."/>
            <person name="Abouelleil A."/>
            <person name="Allen A.W."/>
            <person name="Alvarado L."/>
            <person name="Arachchi H.M."/>
            <person name="Berlin A.M."/>
            <person name="Chapman S.B."/>
            <person name="Gainer-Dewar J."/>
            <person name="Goldberg J."/>
            <person name="Griggs A."/>
            <person name="Gujja S."/>
            <person name="Hansen M."/>
            <person name="Howarth C."/>
            <person name="Imamovic A."/>
            <person name="Ireland A."/>
            <person name="Larimer J."/>
            <person name="McCowan C."/>
            <person name="Murphy C."/>
            <person name="Pearson M."/>
            <person name="Poon T.W."/>
            <person name="Priest M."/>
            <person name="Roberts A."/>
            <person name="Saif S."/>
            <person name="Shea T."/>
            <person name="Sisk P."/>
            <person name="Sykes S."/>
            <person name="Wortman J."/>
            <person name="Nusbaum C."/>
            <person name="Birren B."/>
        </authorList>
    </citation>
    <scope>NUCLEOTIDE SEQUENCE [LARGE SCALE GENOMIC DNA]</scope>
    <source>
        <strain evidence="4 5">CBS 119918</strain>
    </source>
</reference>
<dbReference type="CDD" id="cd00067">
    <property type="entry name" value="GAL4"/>
    <property type="match status" value="1"/>
</dbReference>
<dbReference type="PANTHER" id="PTHR38791:SF1">
    <property type="entry name" value="TRANSCRIPTION FACTOR, PUTATIVE-RELATED"/>
    <property type="match status" value="1"/>
</dbReference>
<dbReference type="Proteomes" id="UP000027920">
    <property type="component" value="Unassembled WGS sequence"/>
</dbReference>
<protein>
    <recommendedName>
        <fullName evidence="6">Zn(2)-C6 fungal-type domain-containing protein</fullName>
    </recommendedName>
</protein>
<evidence type="ECO:0008006" key="6">
    <source>
        <dbReference type="Google" id="ProtNLM"/>
    </source>
</evidence>
<dbReference type="InterPro" id="IPR053175">
    <property type="entry name" value="DHMBA_Reg_Transcription_Factor"/>
</dbReference>
<dbReference type="EMBL" id="AMGV01000006">
    <property type="protein sequence ID" value="KEF56215.1"/>
    <property type="molecule type" value="Genomic_DNA"/>
</dbReference>
<keyword evidence="2" id="KW-0804">Transcription</keyword>
<comment type="caution">
    <text evidence="4">The sequence shown here is derived from an EMBL/GenBank/DDBJ whole genome shotgun (WGS) entry which is preliminary data.</text>
</comment>
<dbReference type="PANTHER" id="PTHR38791">
    <property type="entry name" value="ZN(II)2CYS6 TRANSCRIPTION FACTOR (EUROFUNG)-RELATED-RELATED"/>
    <property type="match status" value="1"/>
</dbReference>
<dbReference type="RefSeq" id="XP_013258805.1">
    <property type="nucleotide sequence ID" value="XM_013403351.1"/>
</dbReference>
<evidence type="ECO:0000256" key="1">
    <source>
        <dbReference type="ARBA" id="ARBA00023015"/>
    </source>
</evidence>
<dbReference type="Pfam" id="PF11951">
    <property type="entry name" value="Fungal_trans_2"/>
    <property type="match status" value="1"/>
</dbReference>
<accession>A0A072PL31</accession>
<dbReference type="GeneID" id="25282709"/>
<dbReference type="GO" id="GO:0008270">
    <property type="term" value="F:zinc ion binding"/>
    <property type="evidence" value="ECO:0007669"/>
    <property type="project" value="InterPro"/>
</dbReference>
<keyword evidence="5" id="KW-1185">Reference proteome</keyword>
<dbReference type="STRING" id="1182545.A0A072PL31"/>
<evidence type="ECO:0000313" key="5">
    <source>
        <dbReference type="Proteomes" id="UP000027920"/>
    </source>
</evidence>
<gene>
    <name evidence="4" type="ORF">A1O9_07796</name>
</gene>
<dbReference type="VEuPathDB" id="FungiDB:A1O9_07796"/>
<evidence type="ECO:0000256" key="3">
    <source>
        <dbReference type="ARBA" id="ARBA00023242"/>
    </source>
</evidence>